<sequence>MNKLTEAKNDDIRVKQYFCDICGKSFSQRCNLTHHKYTHTGEKPYHCDICGKSFSQRSNLTKHERTHTGEKPYDCDICCKSFSDMSNLTKHRASLQNSGNKSVKGNECIYSDKTYIFRTILSDDVYKQYQ</sequence>
<dbReference type="RefSeq" id="XP_036365596.1">
    <property type="nucleotide sequence ID" value="XM_036509703.1"/>
</dbReference>
<keyword evidence="4 7" id="KW-0863">Zinc-finger</keyword>
<dbReference type="Pfam" id="PF00096">
    <property type="entry name" value="zf-C2H2"/>
    <property type="match status" value="3"/>
</dbReference>
<reference evidence="10" key="1">
    <citation type="submission" date="2025-08" db="UniProtKB">
        <authorList>
            <consortium name="RefSeq"/>
        </authorList>
    </citation>
    <scope>IDENTIFICATION</scope>
</reference>
<dbReference type="AlphaFoldDB" id="A0A7E6FCX3"/>
<feature type="domain" description="C2H2-type" evidence="8">
    <location>
        <begin position="73"/>
        <end position="102"/>
    </location>
</feature>
<dbReference type="GO" id="GO:0008270">
    <property type="term" value="F:zinc ion binding"/>
    <property type="evidence" value="ECO:0007669"/>
    <property type="project" value="UniProtKB-KW"/>
</dbReference>
<dbReference type="GO" id="GO:0005634">
    <property type="term" value="C:nucleus"/>
    <property type="evidence" value="ECO:0007669"/>
    <property type="project" value="UniProtKB-SubCell"/>
</dbReference>
<organism evidence="9 10">
    <name type="scientific">Octopus sinensis</name>
    <name type="common">East Asian common octopus</name>
    <dbReference type="NCBI Taxonomy" id="2607531"/>
    <lineage>
        <taxon>Eukaryota</taxon>
        <taxon>Metazoa</taxon>
        <taxon>Spiralia</taxon>
        <taxon>Lophotrochozoa</taxon>
        <taxon>Mollusca</taxon>
        <taxon>Cephalopoda</taxon>
        <taxon>Coleoidea</taxon>
        <taxon>Octopodiformes</taxon>
        <taxon>Octopoda</taxon>
        <taxon>Incirrata</taxon>
        <taxon>Octopodidae</taxon>
        <taxon>Octopus</taxon>
    </lineage>
</organism>
<evidence type="ECO:0000256" key="3">
    <source>
        <dbReference type="ARBA" id="ARBA00022737"/>
    </source>
</evidence>
<dbReference type="PANTHER" id="PTHR24394">
    <property type="entry name" value="ZINC FINGER PROTEIN"/>
    <property type="match status" value="1"/>
</dbReference>
<evidence type="ECO:0000256" key="2">
    <source>
        <dbReference type="ARBA" id="ARBA00022723"/>
    </source>
</evidence>
<proteinExistence type="predicted"/>
<feature type="domain" description="C2H2-type" evidence="8">
    <location>
        <begin position="45"/>
        <end position="72"/>
    </location>
</feature>
<dbReference type="GO" id="GO:0000981">
    <property type="term" value="F:DNA-binding transcription factor activity, RNA polymerase II-specific"/>
    <property type="evidence" value="ECO:0007669"/>
    <property type="project" value="TreeGrafter"/>
</dbReference>
<keyword evidence="5" id="KW-0862">Zinc</keyword>
<name>A0A7E6FCX3_9MOLL</name>
<dbReference type="InterPro" id="IPR013087">
    <property type="entry name" value="Znf_C2H2_type"/>
</dbReference>
<keyword evidence="9" id="KW-1185">Reference proteome</keyword>
<dbReference type="FunFam" id="3.30.160.60:FF:002408">
    <property type="entry name" value="myeloid zinc finger 1"/>
    <property type="match status" value="1"/>
</dbReference>
<evidence type="ECO:0000256" key="4">
    <source>
        <dbReference type="ARBA" id="ARBA00022771"/>
    </source>
</evidence>
<protein>
    <submittedName>
        <fullName evidence="10">Zinc finger protein 85-like</fullName>
    </submittedName>
</protein>
<keyword evidence="3" id="KW-0677">Repeat</keyword>
<keyword evidence="6" id="KW-0539">Nucleus</keyword>
<feature type="domain" description="C2H2-type" evidence="8">
    <location>
        <begin position="17"/>
        <end position="44"/>
    </location>
</feature>
<gene>
    <name evidence="10" type="primary">LOC118766334</name>
</gene>
<dbReference type="PROSITE" id="PS00028">
    <property type="entry name" value="ZINC_FINGER_C2H2_1"/>
    <property type="match status" value="2"/>
</dbReference>
<dbReference type="InterPro" id="IPR036236">
    <property type="entry name" value="Znf_C2H2_sf"/>
</dbReference>
<evidence type="ECO:0000313" key="10">
    <source>
        <dbReference type="RefSeq" id="XP_036365596.1"/>
    </source>
</evidence>
<dbReference type="PANTHER" id="PTHR24394:SF29">
    <property type="entry name" value="MYONEURIN"/>
    <property type="match status" value="1"/>
</dbReference>
<evidence type="ECO:0000256" key="6">
    <source>
        <dbReference type="ARBA" id="ARBA00023242"/>
    </source>
</evidence>
<evidence type="ECO:0000256" key="7">
    <source>
        <dbReference type="PROSITE-ProRule" id="PRU00042"/>
    </source>
</evidence>
<evidence type="ECO:0000256" key="5">
    <source>
        <dbReference type="ARBA" id="ARBA00022833"/>
    </source>
</evidence>
<dbReference type="FunFam" id="3.30.160.60:FF:000744">
    <property type="entry name" value="zinc finger E-box-binding homeobox 1"/>
    <property type="match status" value="1"/>
</dbReference>
<accession>A0A7E6FCX3</accession>
<dbReference type="PROSITE" id="PS50157">
    <property type="entry name" value="ZINC_FINGER_C2H2_2"/>
    <property type="match status" value="3"/>
</dbReference>
<keyword evidence="2" id="KW-0479">Metal-binding</keyword>
<evidence type="ECO:0000259" key="8">
    <source>
        <dbReference type="PROSITE" id="PS50157"/>
    </source>
</evidence>
<dbReference type="SMART" id="SM00355">
    <property type="entry name" value="ZnF_C2H2"/>
    <property type="match status" value="3"/>
</dbReference>
<dbReference type="FunFam" id="3.30.160.60:FF:000557">
    <property type="entry name" value="zinc finger and SCAN domain-containing protein 29"/>
    <property type="match status" value="1"/>
</dbReference>
<evidence type="ECO:0000256" key="1">
    <source>
        <dbReference type="ARBA" id="ARBA00004123"/>
    </source>
</evidence>
<dbReference type="KEGG" id="osn:118766334"/>
<dbReference type="Proteomes" id="UP000515154">
    <property type="component" value="Linkage group LG15"/>
</dbReference>
<evidence type="ECO:0000313" key="9">
    <source>
        <dbReference type="Proteomes" id="UP000515154"/>
    </source>
</evidence>
<dbReference type="SUPFAM" id="SSF57667">
    <property type="entry name" value="beta-beta-alpha zinc fingers"/>
    <property type="match status" value="2"/>
</dbReference>
<dbReference type="Gene3D" id="3.30.160.60">
    <property type="entry name" value="Classic Zinc Finger"/>
    <property type="match status" value="3"/>
</dbReference>
<comment type="subcellular location">
    <subcellularLocation>
        <location evidence="1">Nucleus</location>
    </subcellularLocation>
</comment>